<evidence type="ECO:0000313" key="4">
    <source>
        <dbReference type="Proteomes" id="UP001595748"/>
    </source>
</evidence>
<proteinExistence type="predicted"/>
<feature type="chain" id="PRO_5046202129" description="FlgD Ig-like domain-containing protein" evidence="2">
    <location>
        <begin position="18"/>
        <end position="203"/>
    </location>
</feature>
<gene>
    <name evidence="3" type="ORF">ACFOPQ_13110</name>
</gene>
<dbReference type="Proteomes" id="UP001595748">
    <property type="component" value="Unassembled WGS sequence"/>
</dbReference>
<feature type="compositionally biased region" description="Low complexity" evidence="1">
    <location>
        <begin position="32"/>
        <end position="45"/>
    </location>
</feature>
<evidence type="ECO:0000313" key="3">
    <source>
        <dbReference type="EMBL" id="MFC3861700.1"/>
    </source>
</evidence>
<keyword evidence="2" id="KW-0732">Signal</keyword>
<dbReference type="RefSeq" id="WP_380078857.1">
    <property type="nucleotide sequence ID" value="NZ_JBHRZF010000154.1"/>
</dbReference>
<reference evidence="4" key="1">
    <citation type="journal article" date="2019" name="Int. J. Syst. Evol. Microbiol.">
        <title>The Global Catalogue of Microorganisms (GCM) 10K type strain sequencing project: providing services to taxonomists for standard genome sequencing and annotation.</title>
        <authorList>
            <consortium name="The Broad Institute Genomics Platform"/>
            <consortium name="The Broad Institute Genome Sequencing Center for Infectious Disease"/>
            <person name="Wu L."/>
            <person name="Ma J."/>
        </authorList>
    </citation>
    <scope>NUCLEOTIDE SEQUENCE [LARGE SCALE GENOMIC DNA]</scope>
    <source>
        <strain evidence="4">CCTCC AB 2013263</strain>
    </source>
</reference>
<sequence length="203" mass="20952">MKNYLALAVLMGGLAAAQTNVMNIPALPPGKTAPATSTTPVTSPVTPAPTPTAPTPTTPTPTTPAPAAPTVTTLPTGTTALNVTASLVGPDTVRAGEANTWDFMIKNTSSAPLHLEHGACDVRFEVLNAAGEVVRPDPKNTLCTMQLVITDVQNGEEATMQKIRWEGKDAQGNPVPAGTYTLRAKFVGGGNFTPPATKQVTVQ</sequence>
<keyword evidence="4" id="KW-1185">Reference proteome</keyword>
<evidence type="ECO:0000256" key="2">
    <source>
        <dbReference type="SAM" id="SignalP"/>
    </source>
</evidence>
<protein>
    <recommendedName>
        <fullName evidence="5">FlgD Ig-like domain-containing protein</fullName>
    </recommendedName>
</protein>
<comment type="caution">
    <text evidence="3">The sequence shown here is derived from an EMBL/GenBank/DDBJ whole genome shotgun (WGS) entry which is preliminary data.</text>
</comment>
<name>A0ABV8ABZ6_9DEIO</name>
<dbReference type="EMBL" id="JBHRZF010000154">
    <property type="protein sequence ID" value="MFC3861700.1"/>
    <property type="molecule type" value="Genomic_DNA"/>
</dbReference>
<feature type="compositionally biased region" description="Pro residues" evidence="1">
    <location>
        <begin position="46"/>
        <end position="65"/>
    </location>
</feature>
<evidence type="ECO:0008006" key="5">
    <source>
        <dbReference type="Google" id="ProtNLM"/>
    </source>
</evidence>
<feature type="region of interest" description="Disordered" evidence="1">
    <location>
        <begin position="31"/>
        <end position="65"/>
    </location>
</feature>
<organism evidence="3 4">
    <name type="scientific">Deinococcus antarcticus</name>
    <dbReference type="NCBI Taxonomy" id="1298767"/>
    <lineage>
        <taxon>Bacteria</taxon>
        <taxon>Thermotogati</taxon>
        <taxon>Deinococcota</taxon>
        <taxon>Deinococci</taxon>
        <taxon>Deinococcales</taxon>
        <taxon>Deinococcaceae</taxon>
        <taxon>Deinococcus</taxon>
    </lineage>
</organism>
<feature type="signal peptide" evidence="2">
    <location>
        <begin position="1"/>
        <end position="17"/>
    </location>
</feature>
<dbReference type="Gene3D" id="2.60.40.4070">
    <property type="match status" value="1"/>
</dbReference>
<evidence type="ECO:0000256" key="1">
    <source>
        <dbReference type="SAM" id="MobiDB-lite"/>
    </source>
</evidence>
<accession>A0ABV8ABZ6</accession>